<accession>A0A8H4STJ6</accession>
<dbReference type="InterPro" id="IPR010730">
    <property type="entry name" value="HET"/>
</dbReference>
<dbReference type="Pfam" id="PF06985">
    <property type="entry name" value="HET"/>
    <property type="match status" value="1"/>
</dbReference>
<reference evidence="2" key="1">
    <citation type="journal article" date="2020" name="BMC Genomics">
        <title>Correction to: Identification and distribution of gene clusters required for synthesis of sphingolipid metabolism inhibitors in diverse species of the filamentous fungus Fusarium.</title>
        <authorList>
            <person name="Kim H.S."/>
            <person name="Lohmar J.M."/>
            <person name="Busman M."/>
            <person name="Brown D.W."/>
            <person name="Naumann T.A."/>
            <person name="Divon H.H."/>
            <person name="Lysoe E."/>
            <person name="Uhlig S."/>
            <person name="Proctor R.H."/>
        </authorList>
    </citation>
    <scope>NUCLEOTIDE SEQUENCE</scope>
    <source>
        <strain evidence="2">NRRL 45417</strain>
    </source>
</reference>
<protein>
    <recommendedName>
        <fullName evidence="1">Heterokaryon incompatibility domain-containing protein</fullName>
    </recommendedName>
</protein>
<proteinExistence type="predicted"/>
<comment type="caution">
    <text evidence="2">The sequence shown here is derived from an EMBL/GenBank/DDBJ whole genome shotgun (WGS) entry which is preliminary data.</text>
</comment>
<dbReference type="PANTHER" id="PTHR33112:SF10">
    <property type="entry name" value="TOL"/>
    <property type="match status" value="1"/>
</dbReference>
<sequence length="446" mass="50576">MSGIFVADLPKTFQNAVSVCRYLEIPYLWIDSLCIIQGDPEDWARESPQMMNVYTNAYVVIAANHASDSRGGCFHIRPSRVKANVTLPSIGLVHAQLCANSNEVLCDNTAFYDKPLSKRAWALQERFLAARTIYYNTGQMYFECRHGMVGEDGCKTNRRYCDMSPGMNHRYPACKAIQLWSAIIWIYGERNLTKPTDKLPALSGVASLLGGMLKDEYIAGLWSSMMVQGLAWKGQWRPNPQPINEYIGPSWSWASFQGIAALDYDSRWRSIAIVEGWKVELTNPSDPYGQIKSASVRVRGPIIQLTQSTILDEDRDERLKRTLTRPRPRFCTKYSRVGDDMELNLDNGDPNASDEWGEMDMKVLLLGGDEITSRASQCEVQDEEAESRTDESNWESELSYGFGLVLTSVEMNGAVYMKRVGWIYLDSSQVEKLRQTKEDWDIVTII</sequence>
<dbReference type="EMBL" id="JABFAI010000368">
    <property type="protein sequence ID" value="KAF4945383.1"/>
    <property type="molecule type" value="Genomic_DNA"/>
</dbReference>
<reference evidence="2" key="2">
    <citation type="submission" date="2020-05" db="EMBL/GenBank/DDBJ databases">
        <authorList>
            <person name="Kim H.-S."/>
            <person name="Proctor R.H."/>
            <person name="Brown D.W."/>
        </authorList>
    </citation>
    <scope>NUCLEOTIDE SEQUENCE</scope>
    <source>
        <strain evidence="2">NRRL 45417</strain>
    </source>
</reference>
<name>A0A8H4STJ6_9HYPO</name>
<dbReference type="Proteomes" id="UP000604273">
    <property type="component" value="Unassembled WGS sequence"/>
</dbReference>
<dbReference type="PANTHER" id="PTHR33112">
    <property type="entry name" value="DOMAIN PROTEIN, PUTATIVE-RELATED"/>
    <property type="match status" value="1"/>
</dbReference>
<evidence type="ECO:0000313" key="3">
    <source>
        <dbReference type="Proteomes" id="UP000604273"/>
    </source>
</evidence>
<organism evidence="2 3">
    <name type="scientific">Fusarium gaditjirri</name>
    <dbReference type="NCBI Taxonomy" id="282569"/>
    <lineage>
        <taxon>Eukaryota</taxon>
        <taxon>Fungi</taxon>
        <taxon>Dikarya</taxon>
        <taxon>Ascomycota</taxon>
        <taxon>Pezizomycotina</taxon>
        <taxon>Sordariomycetes</taxon>
        <taxon>Hypocreomycetidae</taxon>
        <taxon>Hypocreales</taxon>
        <taxon>Nectriaceae</taxon>
        <taxon>Fusarium</taxon>
        <taxon>Fusarium nisikadoi species complex</taxon>
    </lineage>
</organism>
<feature type="domain" description="Heterokaryon incompatibility" evidence="1">
    <location>
        <begin position="7"/>
        <end position="125"/>
    </location>
</feature>
<evidence type="ECO:0000259" key="1">
    <source>
        <dbReference type="Pfam" id="PF06985"/>
    </source>
</evidence>
<keyword evidence="3" id="KW-1185">Reference proteome</keyword>
<gene>
    <name evidence="2" type="ORF">FGADI_11985</name>
</gene>
<evidence type="ECO:0000313" key="2">
    <source>
        <dbReference type="EMBL" id="KAF4945383.1"/>
    </source>
</evidence>
<dbReference type="AlphaFoldDB" id="A0A8H4STJ6"/>
<dbReference type="OrthoDB" id="5362512at2759"/>